<evidence type="ECO:0000256" key="3">
    <source>
        <dbReference type="SAM" id="MobiDB-lite"/>
    </source>
</evidence>
<feature type="compositionally biased region" description="Polar residues" evidence="3">
    <location>
        <begin position="1"/>
        <end position="20"/>
    </location>
</feature>
<evidence type="ECO:0000256" key="2">
    <source>
        <dbReference type="ARBA" id="ARBA00023054"/>
    </source>
</evidence>
<feature type="compositionally biased region" description="Polar residues" evidence="3">
    <location>
        <begin position="196"/>
        <end position="211"/>
    </location>
</feature>
<feature type="region of interest" description="Disordered" evidence="3">
    <location>
        <begin position="192"/>
        <end position="211"/>
    </location>
</feature>
<dbReference type="EMBL" id="EF070562">
    <property type="protein sequence ID" value="ABM55628.1"/>
    <property type="molecule type" value="mRNA"/>
</dbReference>
<reference evidence="4" key="1">
    <citation type="submission" date="2006-10" db="EMBL/GenBank/DDBJ databases">
        <title>Expressed genes of the pink hibiscus mealybug, Maconellicoccus hirsutus.</title>
        <authorList>
            <person name="Hunter W.B."/>
            <person name="Hunnicutt L.E."/>
        </authorList>
    </citation>
    <scope>NUCLEOTIDE SEQUENCE</scope>
</reference>
<organism evidence="4">
    <name type="scientific">Maconellicoccus hirsutus</name>
    <name type="common">Pink hibiscus mealybug</name>
    <dbReference type="NCBI Taxonomy" id="177089"/>
    <lineage>
        <taxon>Eukaryota</taxon>
        <taxon>Metazoa</taxon>
        <taxon>Ecdysozoa</taxon>
        <taxon>Arthropoda</taxon>
        <taxon>Hexapoda</taxon>
        <taxon>Insecta</taxon>
        <taxon>Pterygota</taxon>
        <taxon>Neoptera</taxon>
        <taxon>Paraneoptera</taxon>
        <taxon>Hemiptera</taxon>
        <taxon>Sternorrhyncha</taxon>
        <taxon>Coccoidea</taxon>
        <taxon>Pseudococcidae</taxon>
        <taxon>Maconellicoccus</taxon>
    </lineage>
</organism>
<sequence>MSVISSGEDSIGESLQSPDSGINELQGLSPEEQEKQREAWQQELTNIENEIHTLRHVLTSKTRTAHELKRKLGISVWREIQDDMSQGIKNVKESNVYQNVEEKVGQFSKAVTEAPLYQKTESVIKPFAERTTSLIGDFGSGITMKLGQLKNSESLRSIEEKVGSAYETVKSRVIPSRSNSVQYLDEALRETEISRSKSVSNTPATTPTIAE</sequence>
<evidence type="ECO:0000313" key="4">
    <source>
        <dbReference type="EMBL" id="ABM55628.1"/>
    </source>
</evidence>
<dbReference type="GO" id="GO:0005737">
    <property type="term" value="C:cytoplasm"/>
    <property type="evidence" value="ECO:0007669"/>
    <property type="project" value="TreeGrafter"/>
</dbReference>
<dbReference type="PANTHER" id="PTHR19307">
    <property type="entry name" value="TUMOR PROTEIN D52"/>
    <property type="match status" value="1"/>
</dbReference>
<feature type="region of interest" description="Disordered" evidence="3">
    <location>
        <begin position="1"/>
        <end position="39"/>
    </location>
</feature>
<evidence type="ECO:0000256" key="1">
    <source>
        <dbReference type="ARBA" id="ARBA00005702"/>
    </source>
</evidence>
<dbReference type="InterPro" id="IPR007327">
    <property type="entry name" value="TPD52"/>
</dbReference>
<keyword evidence="2" id="KW-0175">Coiled coil</keyword>
<evidence type="ECO:0008006" key="5">
    <source>
        <dbReference type="Google" id="ProtNLM"/>
    </source>
</evidence>
<name>A2I459_MACHI</name>
<dbReference type="AlphaFoldDB" id="A2I459"/>
<dbReference type="PANTHER" id="PTHR19307:SF14">
    <property type="entry name" value="TUMOR PROTEIN D52"/>
    <property type="match status" value="1"/>
</dbReference>
<accession>A2I459</accession>
<protein>
    <recommendedName>
        <fullName evidence="5">Tumor protein D54</fullName>
    </recommendedName>
</protein>
<dbReference type="Pfam" id="PF04201">
    <property type="entry name" value="TPD52"/>
    <property type="match status" value="1"/>
</dbReference>
<proteinExistence type="evidence at transcript level"/>
<comment type="similarity">
    <text evidence="1">Belongs to the TPD52 family.</text>
</comment>